<keyword evidence="2" id="KW-1185">Reference proteome</keyword>
<name>A0A0R0CTJ2_9GAMM</name>
<dbReference type="Proteomes" id="UP000051863">
    <property type="component" value="Unassembled WGS sequence"/>
</dbReference>
<evidence type="ECO:0000313" key="1">
    <source>
        <dbReference type="EMBL" id="KRG72667.1"/>
    </source>
</evidence>
<comment type="caution">
    <text evidence="1">The sequence shown here is derived from an EMBL/GenBank/DDBJ whole genome shotgun (WGS) entry which is preliminary data.</text>
</comment>
<protein>
    <recommendedName>
        <fullName evidence="3">Toxin CptA</fullName>
    </recommendedName>
</protein>
<dbReference type="PATRIC" id="fig|405446.3.peg.719"/>
<accession>A0A0R0CTJ2</accession>
<sequence>MAVLAAISIVNCDLAPALAWPLGACVLVLGLLQARAESRRPARKLLIPPPPGAPCVDGSPVQRLELLERGPLLVLRWRLGRHRQQLLFWPDTLPRAQRRELRLAVRAHGVSRQPPGVAP</sequence>
<dbReference type="AlphaFoldDB" id="A0A0R0CTJ2"/>
<gene>
    <name evidence="1" type="ORF">ABB27_00085</name>
</gene>
<proteinExistence type="predicted"/>
<organism evidence="1 2">
    <name type="scientific">Stenotrophomonas terrae</name>
    <dbReference type="NCBI Taxonomy" id="405446"/>
    <lineage>
        <taxon>Bacteria</taxon>
        <taxon>Pseudomonadati</taxon>
        <taxon>Pseudomonadota</taxon>
        <taxon>Gammaproteobacteria</taxon>
        <taxon>Lysobacterales</taxon>
        <taxon>Lysobacteraceae</taxon>
        <taxon>Stenotrophomonas</taxon>
    </lineage>
</organism>
<reference evidence="1 2" key="1">
    <citation type="submission" date="2015-05" db="EMBL/GenBank/DDBJ databases">
        <title>Genome sequencing and analysis of members of genus Stenotrophomonas.</title>
        <authorList>
            <person name="Patil P.P."/>
            <person name="Midha S."/>
            <person name="Patil P.B."/>
        </authorList>
    </citation>
    <scope>NUCLEOTIDE SEQUENCE [LARGE SCALE GENOMIC DNA]</scope>
    <source>
        <strain evidence="1 2">DSM 18941</strain>
    </source>
</reference>
<dbReference type="EMBL" id="LDJJ01000002">
    <property type="protein sequence ID" value="KRG72667.1"/>
    <property type="molecule type" value="Genomic_DNA"/>
</dbReference>
<evidence type="ECO:0000313" key="2">
    <source>
        <dbReference type="Proteomes" id="UP000051863"/>
    </source>
</evidence>
<evidence type="ECO:0008006" key="3">
    <source>
        <dbReference type="Google" id="ProtNLM"/>
    </source>
</evidence>